<sequence>MTHQLQLHSLLDDAKALSISLPSSANATLFLTRSPHLDTHQFPTLQSNRTIITFHAGKYSISDDGRTPSIRVNGGLIGVATTQLVAGDVIEIGRPRGAQHHPVLAVRVSIAVKFSSSPSASRVCLGGHVPSFTFRLARSRSAPSTCRPLLPESSSSGSTASHSLLVASSRLFPAPSSSADTSRSASLPPALLSSALATSTSDRNQAGMPYGDLVNALRLNSASTTPSASASLSFRTDRLARTGGVQHSSPLQSAERALDQIREAWTHVRALPPPSAPDQSSRAVRASLPAQVAQKSSVPTSVLTSALSSVTPPSVHLISIHAPVHTTTLSDLRTHGPLQTAGLALDRILSAWRTTRASIVSASSARRSSGPSTAAPLSSVKRALFCVGAAWLTARREVGLDHCQTRPDAHRRERRYVSRHAARAHHVFCDGSCSKSYIHDRRHPKLNAPLGTPSSAVLTPRLHC</sequence>
<dbReference type="EMBL" id="LWDF02001934">
    <property type="protein sequence ID" value="KAE8237094.1"/>
    <property type="molecule type" value="Genomic_DNA"/>
</dbReference>
<protein>
    <submittedName>
        <fullName evidence="1">Uncharacterized protein</fullName>
    </submittedName>
</protein>
<keyword evidence="2" id="KW-1185">Reference proteome</keyword>
<evidence type="ECO:0000313" key="1">
    <source>
        <dbReference type="EMBL" id="KAE8237094.1"/>
    </source>
</evidence>
<dbReference type="AlphaFoldDB" id="A0A177T481"/>
<proteinExistence type="predicted"/>
<dbReference type="Proteomes" id="UP000077521">
    <property type="component" value="Unassembled WGS sequence"/>
</dbReference>
<reference evidence="1" key="1">
    <citation type="submission" date="2016-04" db="EMBL/GenBank/DDBJ databases">
        <authorList>
            <person name="Nguyen H.D."/>
            <person name="Samba Siva P."/>
            <person name="Cullis J."/>
            <person name="Levesque C.A."/>
            <person name="Hambleton S."/>
        </authorList>
    </citation>
    <scope>NUCLEOTIDE SEQUENCE</scope>
    <source>
        <strain evidence="1">DAOMC 236416</strain>
    </source>
</reference>
<name>A0A177T481_9BASI</name>
<comment type="caution">
    <text evidence="1">The sequence shown here is derived from an EMBL/GenBank/DDBJ whole genome shotgun (WGS) entry which is preliminary data.</text>
</comment>
<reference evidence="1" key="2">
    <citation type="journal article" date="2019" name="IMA Fungus">
        <title>Genome sequencing and comparison of five Tilletia species to identify candidate genes for the detection of regulated species infecting wheat.</title>
        <authorList>
            <person name="Nguyen H.D.T."/>
            <person name="Sultana T."/>
            <person name="Kesanakurti P."/>
            <person name="Hambleton S."/>
        </authorList>
    </citation>
    <scope>NUCLEOTIDE SEQUENCE</scope>
    <source>
        <strain evidence="1">DAOMC 236416</strain>
    </source>
</reference>
<organism evidence="1 2">
    <name type="scientific">Tilletia indica</name>
    <dbReference type="NCBI Taxonomy" id="43049"/>
    <lineage>
        <taxon>Eukaryota</taxon>
        <taxon>Fungi</taxon>
        <taxon>Dikarya</taxon>
        <taxon>Basidiomycota</taxon>
        <taxon>Ustilaginomycotina</taxon>
        <taxon>Exobasidiomycetes</taxon>
        <taxon>Tilletiales</taxon>
        <taxon>Tilletiaceae</taxon>
        <taxon>Tilletia</taxon>
    </lineage>
</organism>
<evidence type="ECO:0000313" key="2">
    <source>
        <dbReference type="Proteomes" id="UP000077521"/>
    </source>
</evidence>
<accession>A0A177T481</accession>
<gene>
    <name evidence="1" type="ORF">A4X13_0g8911</name>
</gene>